<dbReference type="KEGG" id="dea:FPZ08_03760"/>
<dbReference type="Proteomes" id="UP000315364">
    <property type="component" value="Chromosome"/>
</dbReference>
<evidence type="ECO:0000256" key="1">
    <source>
        <dbReference type="SAM" id="Phobius"/>
    </source>
</evidence>
<feature type="transmembrane region" description="Helical" evidence="1">
    <location>
        <begin position="41"/>
        <end position="61"/>
    </location>
</feature>
<gene>
    <name evidence="2" type="ORF">FPZ08_03760</name>
</gene>
<name>A0A5B8LPA8_9HYPH</name>
<dbReference type="RefSeq" id="WP_146288743.1">
    <property type="nucleotide sequence ID" value="NZ_CP042304.1"/>
</dbReference>
<keyword evidence="1" id="KW-0472">Membrane</keyword>
<dbReference type="AlphaFoldDB" id="A0A5B8LPA8"/>
<keyword evidence="1" id="KW-0812">Transmembrane</keyword>
<dbReference type="EMBL" id="CP042304">
    <property type="protein sequence ID" value="QDZ09936.1"/>
    <property type="molecule type" value="Genomic_DNA"/>
</dbReference>
<keyword evidence="3" id="KW-1185">Reference proteome</keyword>
<reference evidence="2 3" key="1">
    <citation type="submission" date="2019-07" db="EMBL/GenBank/DDBJ databases">
        <title>Full genome sequence of Devosia sp. Gsoil 520.</title>
        <authorList>
            <person name="Im W.-T."/>
        </authorList>
    </citation>
    <scope>NUCLEOTIDE SEQUENCE [LARGE SCALE GENOMIC DNA]</scope>
    <source>
        <strain evidence="2 3">Gsoil 520</strain>
    </source>
</reference>
<sequence>MDTLMIVVIVIHASAGVFWAGSTATLANLGPNAGSSAERLFPFQMGSAGLTVLTGLALWAYWRGGALGTSELILLFGILAAVIAGAVQGSIVGPARRALAGGNSAESALHQRMAGAHRAAAGLLTITVITMVISRFF</sequence>
<proteinExistence type="predicted"/>
<evidence type="ECO:0000313" key="3">
    <source>
        <dbReference type="Proteomes" id="UP000315364"/>
    </source>
</evidence>
<protein>
    <recommendedName>
        <fullName evidence="4">DUF2269 family protein</fullName>
    </recommendedName>
</protein>
<feature type="transmembrane region" description="Helical" evidence="1">
    <location>
        <begin position="73"/>
        <end position="95"/>
    </location>
</feature>
<keyword evidence="1" id="KW-1133">Transmembrane helix</keyword>
<feature type="transmembrane region" description="Helical" evidence="1">
    <location>
        <begin position="116"/>
        <end position="136"/>
    </location>
</feature>
<evidence type="ECO:0000313" key="2">
    <source>
        <dbReference type="EMBL" id="QDZ09936.1"/>
    </source>
</evidence>
<organism evidence="2 3">
    <name type="scientific">Devosia ginsengisoli</name>
    <dbReference type="NCBI Taxonomy" id="400770"/>
    <lineage>
        <taxon>Bacteria</taxon>
        <taxon>Pseudomonadati</taxon>
        <taxon>Pseudomonadota</taxon>
        <taxon>Alphaproteobacteria</taxon>
        <taxon>Hyphomicrobiales</taxon>
        <taxon>Devosiaceae</taxon>
        <taxon>Devosia</taxon>
    </lineage>
</organism>
<feature type="transmembrane region" description="Helical" evidence="1">
    <location>
        <begin position="6"/>
        <end position="29"/>
    </location>
</feature>
<evidence type="ECO:0008006" key="4">
    <source>
        <dbReference type="Google" id="ProtNLM"/>
    </source>
</evidence>
<accession>A0A5B8LPA8</accession>
<dbReference type="OrthoDB" id="9812418at2"/>